<evidence type="ECO:0000256" key="10">
    <source>
        <dbReference type="ARBA" id="ARBA00022840"/>
    </source>
</evidence>
<evidence type="ECO:0000256" key="4">
    <source>
        <dbReference type="ARBA" id="ARBA00022553"/>
    </source>
</evidence>
<dbReference type="EC" id="2.7.11.1" evidence="18"/>
<dbReference type="FunFam" id="2.90.10.10:FF:000001">
    <property type="entry name" value="G-type lectin S-receptor-like serine/threonine-protein kinase"/>
    <property type="match status" value="1"/>
</dbReference>
<evidence type="ECO:0000259" key="21">
    <source>
        <dbReference type="PROSITE" id="PS50011"/>
    </source>
</evidence>
<keyword evidence="25" id="KW-1185">Reference proteome</keyword>
<comment type="subcellular location">
    <subcellularLocation>
        <location evidence="1">Cell membrane</location>
        <topology evidence="1">Single-pass type I membrane protein</topology>
    </subcellularLocation>
</comment>
<dbReference type="PROSITE" id="PS00108">
    <property type="entry name" value="PROTEIN_KINASE_ST"/>
    <property type="match status" value="1"/>
</dbReference>
<dbReference type="InterPro" id="IPR024171">
    <property type="entry name" value="SRK-like_kinase"/>
</dbReference>
<reference evidence="24 25" key="1">
    <citation type="submission" date="2019-01" db="EMBL/GenBank/DDBJ databases">
        <title>Sequencing of cultivated peanut Arachis hypogaea provides insights into genome evolution and oil improvement.</title>
        <authorList>
            <person name="Chen X."/>
        </authorList>
    </citation>
    <scope>NUCLEOTIDE SEQUENCE [LARGE SCALE GENOMIC DNA]</scope>
    <source>
        <strain evidence="25">cv. Fuhuasheng</strain>
        <tissue evidence="24">Leaves</tissue>
    </source>
</reference>
<dbReference type="PROSITE" id="PS50948">
    <property type="entry name" value="PAN"/>
    <property type="match status" value="1"/>
</dbReference>
<dbReference type="SMART" id="SM00108">
    <property type="entry name" value="B_lectin"/>
    <property type="match status" value="1"/>
</dbReference>
<comment type="catalytic activity">
    <reaction evidence="16 18">
        <text>L-threonyl-[protein] + ATP = O-phospho-L-threonyl-[protein] + ADP + H(+)</text>
        <dbReference type="Rhea" id="RHEA:46608"/>
        <dbReference type="Rhea" id="RHEA-COMP:11060"/>
        <dbReference type="Rhea" id="RHEA-COMP:11605"/>
        <dbReference type="ChEBI" id="CHEBI:15378"/>
        <dbReference type="ChEBI" id="CHEBI:30013"/>
        <dbReference type="ChEBI" id="CHEBI:30616"/>
        <dbReference type="ChEBI" id="CHEBI:61977"/>
        <dbReference type="ChEBI" id="CHEBI:456216"/>
        <dbReference type="EC" id="2.7.11.1"/>
    </reaction>
</comment>
<feature type="chain" id="PRO_5019486721" description="Receptor-like serine/threonine-protein kinase" evidence="20">
    <location>
        <begin position="26"/>
        <end position="826"/>
    </location>
</feature>
<dbReference type="Gene3D" id="2.90.10.10">
    <property type="entry name" value="Bulb-type lectin domain"/>
    <property type="match status" value="1"/>
</dbReference>
<keyword evidence="6 19" id="KW-0812">Transmembrane</keyword>
<comment type="caution">
    <text evidence="24">The sequence shown here is derived from an EMBL/GenBank/DDBJ whole genome shotgun (WGS) entry which is preliminary data.</text>
</comment>
<dbReference type="GO" id="GO:0048544">
    <property type="term" value="P:recognition of pollen"/>
    <property type="evidence" value="ECO:0007669"/>
    <property type="project" value="InterPro"/>
</dbReference>
<accession>A0A445A418</accession>
<dbReference type="EMBL" id="SDMP01000013">
    <property type="protein sequence ID" value="RYR21190.1"/>
    <property type="molecule type" value="Genomic_DNA"/>
</dbReference>
<evidence type="ECO:0000313" key="24">
    <source>
        <dbReference type="EMBL" id="RYR21190.1"/>
    </source>
</evidence>
<dbReference type="SMART" id="SM00220">
    <property type="entry name" value="S_TKc"/>
    <property type="match status" value="1"/>
</dbReference>
<dbReference type="Pfam" id="PF07714">
    <property type="entry name" value="PK_Tyr_Ser-Thr"/>
    <property type="match status" value="1"/>
</dbReference>
<evidence type="ECO:0000256" key="3">
    <source>
        <dbReference type="ARBA" id="ARBA00022527"/>
    </source>
</evidence>
<evidence type="ECO:0000256" key="14">
    <source>
        <dbReference type="ARBA" id="ARBA00023170"/>
    </source>
</evidence>
<evidence type="ECO:0000256" key="6">
    <source>
        <dbReference type="ARBA" id="ARBA00022692"/>
    </source>
</evidence>
<dbReference type="InterPro" id="IPR003609">
    <property type="entry name" value="Pan_app"/>
</dbReference>
<dbReference type="FunFam" id="3.50.4.10:FF:000002">
    <property type="entry name" value="G-type lectin S-receptor-like serine/threonine-protein kinase"/>
    <property type="match status" value="1"/>
</dbReference>
<evidence type="ECO:0000256" key="12">
    <source>
        <dbReference type="ARBA" id="ARBA00023136"/>
    </source>
</evidence>
<evidence type="ECO:0000256" key="1">
    <source>
        <dbReference type="ARBA" id="ARBA00004251"/>
    </source>
</evidence>
<evidence type="ECO:0000256" key="15">
    <source>
        <dbReference type="ARBA" id="ARBA00023180"/>
    </source>
</evidence>
<dbReference type="FunFam" id="1.10.510.10:FF:000060">
    <property type="entry name" value="G-type lectin S-receptor-like serine/threonine-protein kinase"/>
    <property type="match status" value="1"/>
</dbReference>
<dbReference type="SUPFAM" id="SSF51110">
    <property type="entry name" value="alpha-D-mannose-specific plant lectins"/>
    <property type="match status" value="1"/>
</dbReference>
<dbReference type="GO" id="GO:0005886">
    <property type="term" value="C:plasma membrane"/>
    <property type="evidence" value="ECO:0007669"/>
    <property type="project" value="UniProtKB-SubCell"/>
</dbReference>
<evidence type="ECO:0000256" key="17">
    <source>
        <dbReference type="ARBA" id="ARBA00048679"/>
    </source>
</evidence>
<dbReference type="Gene3D" id="1.10.510.10">
    <property type="entry name" value="Transferase(Phosphotransferase) domain 1"/>
    <property type="match status" value="1"/>
</dbReference>
<evidence type="ECO:0000313" key="25">
    <source>
        <dbReference type="Proteomes" id="UP000289738"/>
    </source>
</evidence>
<keyword evidence="10 18" id="KW-0067">ATP-binding</keyword>
<dbReference type="PANTHER" id="PTHR27002:SF932">
    <property type="entry name" value="RECEPTOR-LIKE SERINE_THREONINE-PROTEIN KINASE"/>
    <property type="match status" value="1"/>
</dbReference>
<keyword evidence="3 18" id="KW-0723">Serine/threonine-protein kinase</keyword>
<proteinExistence type="inferred from homology"/>
<dbReference type="CDD" id="cd01098">
    <property type="entry name" value="PAN_AP_plant"/>
    <property type="match status" value="1"/>
</dbReference>
<evidence type="ECO:0000256" key="2">
    <source>
        <dbReference type="ARBA" id="ARBA00022475"/>
    </source>
</evidence>
<evidence type="ECO:0000256" key="9">
    <source>
        <dbReference type="ARBA" id="ARBA00022777"/>
    </source>
</evidence>
<keyword evidence="9 18" id="KW-0418">Kinase</keyword>
<keyword evidence="5 18" id="KW-0808">Transferase</keyword>
<dbReference type="PROSITE" id="PS50011">
    <property type="entry name" value="PROTEIN_KINASE_DOM"/>
    <property type="match status" value="1"/>
</dbReference>
<keyword evidence="12 19" id="KW-0472">Membrane</keyword>
<dbReference type="Gene3D" id="3.50.4.10">
    <property type="entry name" value="Hepatocyte Growth Factor"/>
    <property type="match status" value="1"/>
</dbReference>
<dbReference type="InterPro" id="IPR001245">
    <property type="entry name" value="Ser-Thr/Tyr_kinase_cat_dom"/>
</dbReference>
<comment type="similarity">
    <text evidence="18">Belongs to the protein kinase superfamily. Ser/Thr protein kinase family.</text>
</comment>
<dbReference type="GO" id="GO:0004674">
    <property type="term" value="F:protein serine/threonine kinase activity"/>
    <property type="evidence" value="ECO:0007669"/>
    <property type="project" value="UniProtKB-KW"/>
</dbReference>
<evidence type="ECO:0000256" key="13">
    <source>
        <dbReference type="ARBA" id="ARBA00023157"/>
    </source>
</evidence>
<dbReference type="InterPro" id="IPR000858">
    <property type="entry name" value="S_locus_glycoprot_dom"/>
</dbReference>
<protein>
    <recommendedName>
        <fullName evidence="18">Receptor-like serine/threonine-protein kinase</fullName>
        <ecNumber evidence="18">2.7.11.1</ecNumber>
    </recommendedName>
</protein>
<feature type="transmembrane region" description="Helical" evidence="19">
    <location>
        <begin position="446"/>
        <end position="469"/>
    </location>
</feature>
<evidence type="ECO:0000256" key="11">
    <source>
        <dbReference type="ARBA" id="ARBA00022989"/>
    </source>
</evidence>
<feature type="domain" description="Bulb-type lectin" evidence="22">
    <location>
        <begin position="26"/>
        <end position="149"/>
    </location>
</feature>
<dbReference type="Pfam" id="PF01453">
    <property type="entry name" value="B_lectin"/>
    <property type="match status" value="1"/>
</dbReference>
<evidence type="ECO:0000256" key="5">
    <source>
        <dbReference type="ARBA" id="ARBA00022679"/>
    </source>
</evidence>
<dbReference type="PANTHER" id="PTHR27002">
    <property type="entry name" value="RECEPTOR-LIKE SERINE/THREONINE-PROTEIN KINASE SD1-8"/>
    <property type="match status" value="1"/>
</dbReference>
<dbReference type="Proteomes" id="UP000289738">
    <property type="component" value="Chromosome B03"/>
</dbReference>
<organism evidence="24 25">
    <name type="scientific">Arachis hypogaea</name>
    <name type="common">Peanut</name>
    <dbReference type="NCBI Taxonomy" id="3818"/>
    <lineage>
        <taxon>Eukaryota</taxon>
        <taxon>Viridiplantae</taxon>
        <taxon>Streptophyta</taxon>
        <taxon>Embryophyta</taxon>
        <taxon>Tracheophyta</taxon>
        <taxon>Spermatophyta</taxon>
        <taxon>Magnoliopsida</taxon>
        <taxon>eudicotyledons</taxon>
        <taxon>Gunneridae</taxon>
        <taxon>Pentapetalae</taxon>
        <taxon>rosids</taxon>
        <taxon>fabids</taxon>
        <taxon>Fabales</taxon>
        <taxon>Fabaceae</taxon>
        <taxon>Papilionoideae</taxon>
        <taxon>50 kb inversion clade</taxon>
        <taxon>dalbergioids sensu lato</taxon>
        <taxon>Dalbergieae</taxon>
        <taxon>Pterocarpus clade</taxon>
        <taxon>Arachis</taxon>
    </lineage>
</organism>
<dbReference type="InterPro" id="IPR011009">
    <property type="entry name" value="Kinase-like_dom_sf"/>
</dbReference>
<keyword evidence="7 20" id="KW-0732">Signal</keyword>
<keyword evidence="2" id="KW-1003">Cell membrane</keyword>
<dbReference type="InterPro" id="IPR008271">
    <property type="entry name" value="Ser/Thr_kinase_AS"/>
</dbReference>
<evidence type="ECO:0000256" key="7">
    <source>
        <dbReference type="ARBA" id="ARBA00022729"/>
    </source>
</evidence>
<keyword evidence="8 18" id="KW-0547">Nucleotide-binding</keyword>
<dbReference type="FunFam" id="3.30.200.20:FF:000195">
    <property type="entry name" value="G-type lectin S-receptor-like serine/threonine-protein kinase"/>
    <property type="match status" value="1"/>
</dbReference>
<dbReference type="GO" id="GO:0106310">
    <property type="term" value="F:protein serine kinase activity"/>
    <property type="evidence" value="ECO:0007669"/>
    <property type="project" value="RHEA"/>
</dbReference>
<keyword evidence="13" id="KW-1015">Disulfide bond</keyword>
<keyword evidence="4" id="KW-0597">Phosphoprotein</keyword>
<dbReference type="AlphaFoldDB" id="A0A445A418"/>
<evidence type="ECO:0000256" key="16">
    <source>
        <dbReference type="ARBA" id="ARBA00047899"/>
    </source>
</evidence>
<sequence>MAKFIRTFLFVVTELLIVFPPSSLPTDTITQFESLRDGNTLVSEDESFEMGFFSPSNNSNRYLGIWYKGIPVKTVVWVANRENPVKDNSSKLSINSEGRLMILSHNKTPVWSANSTTQRQVVRPILQLLNSGNLVLREEKDKDFKNYLWQSFDYPSDTFLPGMKIGWNLKSGLNRQLSAWKNWDDPSPGDLTWGLVLGSTPELVMWKNTTEYYRSGPWNGERFSGKTTALFQLEFVSTSDEVFYTYNLSSVITRVILNESVYSRQRYNWIPENQTWRLYSSVPRDNCDNYNLCGAYGNCLVNESPPCECLTGFKPKLFRNWDALDWTQGCVQSEEWRCQAKNKDGFQKFSGLKMPDTTKSWVSRNLTLDDCRVKCWENCSCTAYANLDIRGEGSGCQIWFGDLMDLRVASVSGQDLYIRMPVSPTGSSNKTTANEESLKGGQRKKLLVAIPVSFLLVIMIVLIFSYCYWRKRKLKGNISQEEGDKVHEDKFELPFFDFTTIVRATNNFSSDKRLGQGGFGPVYMGILINGQEVAVKRLAHKSGQGAREFKNEVILCAKLQHRNLVKVLGCCIHGEERILIYEYMSNKSLDSFLFDSSQRELLDWPKRFNIIFGIARGLLYLHQDSRLRIIHRDLKTSNILLDNELNPKISDFGVARMFTGNQIEANTKMVAGTYGYMAPEYAIEGIFSIKSDVFSFGIILLEVVSGRKNTGVFYPNHGFNLLGHAWRLWKEETPMKLVDACLGDAFTMSEVLRCIHIGLLCVQLHPEDRPNMASVILMLNSENTLPQPKEPGFIIERMSINEGNTSSENKTNSSTNEITVTLLEAR</sequence>
<dbReference type="Pfam" id="PF00954">
    <property type="entry name" value="S_locus_glycop"/>
    <property type="match status" value="1"/>
</dbReference>
<evidence type="ECO:0000256" key="19">
    <source>
        <dbReference type="SAM" id="Phobius"/>
    </source>
</evidence>
<name>A0A445A418_ARAHY</name>
<dbReference type="Pfam" id="PF11883">
    <property type="entry name" value="DUF3403"/>
    <property type="match status" value="1"/>
</dbReference>
<gene>
    <name evidence="24" type="ORF">Ahy_B03g066458</name>
</gene>
<dbReference type="InterPro" id="IPR001480">
    <property type="entry name" value="Bulb-type_lectin_dom"/>
</dbReference>
<dbReference type="InterPro" id="IPR036426">
    <property type="entry name" value="Bulb-type_lectin_dom_sf"/>
</dbReference>
<dbReference type="Gene3D" id="3.30.200.20">
    <property type="entry name" value="Phosphorylase Kinase, domain 1"/>
    <property type="match status" value="1"/>
</dbReference>
<dbReference type="SUPFAM" id="SSF56112">
    <property type="entry name" value="Protein kinase-like (PK-like)"/>
    <property type="match status" value="1"/>
</dbReference>
<dbReference type="CDD" id="cd14066">
    <property type="entry name" value="STKc_IRAK"/>
    <property type="match status" value="1"/>
</dbReference>
<keyword evidence="15" id="KW-0325">Glycoprotein</keyword>
<comment type="catalytic activity">
    <reaction evidence="17 18">
        <text>L-seryl-[protein] + ATP = O-phospho-L-seryl-[protein] + ADP + H(+)</text>
        <dbReference type="Rhea" id="RHEA:17989"/>
        <dbReference type="Rhea" id="RHEA-COMP:9863"/>
        <dbReference type="Rhea" id="RHEA-COMP:11604"/>
        <dbReference type="ChEBI" id="CHEBI:15378"/>
        <dbReference type="ChEBI" id="CHEBI:29999"/>
        <dbReference type="ChEBI" id="CHEBI:30616"/>
        <dbReference type="ChEBI" id="CHEBI:83421"/>
        <dbReference type="ChEBI" id="CHEBI:456216"/>
        <dbReference type="EC" id="2.7.11.1"/>
    </reaction>
</comment>
<dbReference type="InterPro" id="IPR000719">
    <property type="entry name" value="Prot_kinase_dom"/>
</dbReference>
<feature type="domain" description="Apple" evidence="23">
    <location>
        <begin position="338"/>
        <end position="421"/>
    </location>
</feature>
<keyword evidence="11 19" id="KW-1133">Transmembrane helix</keyword>
<dbReference type="PROSITE" id="PS50927">
    <property type="entry name" value="BULB_LECTIN"/>
    <property type="match status" value="1"/>
</dbReference>
<feature type="domain" description="Protein kinase" evidence="21">
    <location>
        <begin position="508"/>
        <end position="785"/>
    </location>
</feature>
<dbReference type="Pfam" id="PF08276">
    <property type="entry name" value="PAN_2"/>
    <property type="match status" value="1"/>
</dbReference>
<evidence type="ECO:0000256" key="18">
    <source>
        <dbReference type="PIRNR" id="PIRNR000641"/>
    </source>
</evidence>
<dbReference type="CDD" id="cd00028">
    <property type="entry name" value="B_lectin"/>
    <property type="match status" value="1"/>
</dbReference>
<dbReference type="InterPro" id="IPR021820">
    <property type="entry name" value="S-locus_recpt_kinase_C"/>
</dbReference>
<evidence type="ECO:0000256" key="20">
    <source>
        <dbReference type="SAM" id="SignalP"/>
    </source>
</evidence>
<evidence type="ECO:0000259" key="22">
    <source>
        <dbReference type="PROSITE" id="PS50927"/>
    </source>
</evidence>
<dbReference type="SMART" id="SM00473">
    <property type="entry name" value="PAN_AP"/>
    <property type="match status" value="1"/>
</dbReference>
<feature type="signal peptide" evidence="20">
    <location>
        <begin position="1"/>
        <end position="25"/>
    </location>
</feature>
<dbReference type="GO" id="GO:0005524">
    <property type="term" value="F:ATP binding"/>
    <property type="evidence" value="ECO:0007669"/>
    <property type="project" value="UniProtKB-KW"/>
</dbReference>
<keyword evidence="14" id="KW-0675">Receptor</keyword>
<evidence type="ECO:0000259" key="23">
    <source>
        <dbReference type="PROSITE" id="PS50948"/>
    </source>
</evidence>
<evidence type="ECO:0000256" key="8">
    <source>
        <dbReference type="ARBA" id="ARBA00022741"/>
    </source>
</evidence>
<dbReference type="PIRSF" id="PIRSF000641">
    <property type="entry name" value="SRK"/>
    <property type="match status" value="1"/>
</dbReference>